<dbReference type="EC" id="3.6.3.-" evidence="10"/>
<dbReference type="Proteomes" id="UP000316714">
    <property type="component" value="Unassembled WGS sequence"/>
</dbReference>
<dbReference type="Pfam" id="PF02687">
    <property type="entry name" value="FtsX"/>
    <property type="match status" value="1"/>
</dbReference>
<evidence type="ECO:0000259" key="8">
    <source>
        <dbReference type="Pfam" id="PF02687"/>
    </source>
</evidence>
<keyword evidence="4 7" id="KW-1133">Transmembrane helix</keyword>
<feature type="transmembrane region" description="Helical" evidence="7">
    <location>
        <begin position="282"/>
        <end position="307"/>
    </location>
</feature>
<dbReference type="PANTHER" id="PTHR30572">
    <property type="entry name" value="MEMBRANE COMPONENT OF TRANSPORTER-RELATED"/>
    <property type="match status" value="1"/>
</dbReference>
<comment type="subcellular location">
    <subcellularLocation>
        <location evidence="1">Cell membrane</location>
        <topology evidence="1">Multi-pass membrane protein</topology>
    </subcellularLocation>
</comment>
<dbReference type="GO" id="GO:0022857">
    <property type="term" value="F:transmembrane transporter activity"/>
    <property type="evidence" value="ECO:0007669"/>
    <property type="project" value="TreeGrafter"/>
</dbReference>
<feature type="transmembrane region" description="Helical" evidence="7">
    <location>
        <begin position="21"/>
        <end position="41"/>
    </location>
</feature>
<keyword evidence="11" id="KW-1185">Reference proteome</keyword>
<dbReference type="AlphaFoldDB" id="A0A5C5VER8"/>
<evidence type="ECO:0000259" key="9">
    <source>
        <dbReference type="Pfam" id="PF12704"/>
    </source>
</evidence>
<reference evidence="10 11" key="1">
    <citation type="submission" date="2019-02" db="EMBL/GenBank/DDBJ databases">
        <title>Deep-cultivation of Planctomycetes and their phenomic and genomic characterization uncovers novel biology.</title>
        <authorList>
            <person name="Wiegand S."/>
            <person name="Jogler M."/>
            <person name="Boedeker C."/>
            <person name="Pinto D."/>
            <person name="Vollmers J."/>
            <person name="Rivas-Marin E."/>
            <person name="Kohn T."/>
            <person name="Peeters S.H."/>
            <person name="Heuer A."/>
            <person name="Rast P."/>
            <person name="Oberbeckmann S."/>
            <person name="Bunk B."/>
            <person name="Jeske O."/>
            <person name="Meyerdierks A."/>
            <person name="Storesund J.E."/>
            <person name="Kallscheuer N."/>
            <person name="Luecker S."/>
            <person name="Lage O.M."/>
            <person name="Pohl T."/>
            <person name="Merkel B.J."/>
            <person name="Hornburger P."/>
            <person name="Mueller R.-W."/>
            <person name="Bruemmer F."/>
            <person name="Labrenz M."/>
            <person name="Spormann A.M."/>
            <person name="Op Den Camp H."/>
            <person name="Overmann J."/>
            <person name="Amann R."/>
            <person name="Jetten M.S.M."/>
            <person name="Mascher T."/>
            <person name="Medema M.H."/>
            <person name="Devos D.P."/>
            <person name="Kaster A.-K."/>
            <person name="Ovreas L."/>
            <person name="Rohde M."/>
            <person name="Galperin M.Y."/>
            <person name="Jogler C."/>
        </authorList>
    </citation>
    <scope>NUCLEOTIDE SEQUENCE [LARGE SCALE GENOMIC DNA]</scope>
    <source>
        <strain evidence="10 11">KOR34</strain>
    </source>
</reference>
<dbReference type="EMBL" id="SIHJ01000001">
    <property type="protein sequence ID" value="TWT37136.1"/>
    <property type="molecule type" value="Genomic_DNA"/>
</dbReference>
<dbReference type="InterPro" id="IPR025857">
    <property type="entry name" value="MacB_PCD"/>
</dbReference>
<evidence type="ECO:0000313" key="11">
    <source>
        <dbReference type="Proteomes" id="UP000316714"/>
    </source>
</evidence>
<dbReference type="InterPro" id="IPR003838">
    <property type="entry name" value="ABC3_permease_C"/>
</dbReference>
<evidence type="ECO:0000256" key="3">
    <source>
        <dbReference type="ARBA" id="ARBA00022692"/>
    </source>
</evidence>
<evidence type="ECO:0000256" key="2">
    <source>
        <dbReference type="ARBA" id="ARBA00022475"/>
    </source>
</evidence>
<organism evidence="10 11">
    <name type="scientific">Posidoniimonas corsicana</name>
    <dbReference type="NCBI Taxonomy" id="1938618"/>
    <lineage>
        <taxon>Bacteria</taxon>
        <taxon>Pseudomonadati</taxon>
        <taxon>Planctomycetota</taxon>
        <taxon>Planctomycetia</taxon>
        <taxon>Pirellulales</taxon>
        <taxon>Lacipirellulaceae</taxon>
        <taxon>Posidoniimonas</taxon>
    </lineage>
</organism>
<protein>
    <submittedName>
        <fullName evidence="10">Macrolide export ATP-binding/permease protein MacB</fullName>
        <ecNumber evidence="10">3.6.3.-</ecNumber>
    </submittedName>
</protein>
<keyword evidence="10" id="KW-0067">ATP-binding</keyword>
<dbReference type="OrthoDB" id="9770099at2"/>
<comment type="similarity">
    <text evidence="6">Belongs to the ABC-4 integral membrane protein family.</text>
</comment>
<name>A0A5C5VER8_9BACT</name>
<evidence type="ECO:0000256" key="7">
    <source>
        <dbReference type="SAM" id="Phobius"/>
    </source>
</evidence>
<keyword evidence="3 7" id="KW-0812">Transmembrane</keyword>
<feature type="transmembrane region" description="Helical" evidence="7">
    <location>
        <begin position="372"/>
        <end position="396"/>
    </location>
</feature>
<feature type="domain" description="ABC3 transporter permease C-terminal" evidence="8">
    <location>
        <begin position="286"/>
        <end position="406"/>
    </location>
</feature>
<accession>A0A5C5VER8</accession>
<sequence>MNLLVTIRIALRALAKNKMRAALTVLGIVIGIAAVTTMVSIGQSAGQLFQGLVQSLGTNVMWVTQGSRSVDGVRTQGVPTLTAEDAQAISEECPAVLATSPLVWTGGQVIVGNVNWNPNEMLGVGSQYLTVRNWELSRGDFFSEQEIRSAAKSCVIGHTLVAKLFQTANPIGEEIRVKNIPFRVVGVLAAKGSNMVGQDQDNVLLMPHTTVRRRLQGSSFNTVGAVMVSARRPDLMDQAAFEIGQLLYERHRIPPGDPADFEIHSSQEASDFLNTLTGSMTLLLAAIAAISLLVGGIGIMNIMLVSVTERTREIGIRMAVGARGRDILRQFLVESVILSLLGGIVGVALGIGASVGVTKLINAILSGEDWPVVISLTAAGVALLFAAAVGVFFGYYPARRASRLDPIEALRYE</sequence>
<gene>
    <name evidence="10" type="primary">macB_5</name>
    <name evidence="10" type="ORF">KOR34_20830</name>
</gene>
<evidence type="ECO:0000256" key="6">
    <source>
        <dbReference type="ARBA" id="ARBA00038076"/>
    </source>
</evidence>
<keyword evidence="10" id="KW-0547">Nucleotide-binding</keyword>
<dbReference type="Pfam" id="PF12704">
    <property type="entry name" value="MacB_PCD"/>
    <property type="match status" value="1"/>
</dbReference>
<keyword evidence="5 7" id="KW-0472">Membrane</keyword>
<dbReference type="PANTHER" id="PTHR30572:SF4">
    <property type="entry name" value="ABC TRANSPORTER PERMEASE YTRF"/>
    <property type="match status" value="1"/>
</dbReference>
<dbReference type="GO" id="GO:0005524">
    <property type="term" value="F:ATP binding"/>
    <property type="evidence" value="ECO:0007669"/>
    <property type="project" value="UniProtKB-KW"/>
</dbReference>
<dbReference type="GO" id="GO:0016787">
    <property type="term" value="F:hydrolase activity"/>
    <property type="evidence" value="ECO:0007669"/>
    <property type="project" value="UniProtKB-KW"/>
</dbReference>
<dbReference type="GO" id="GO:0005886">
    <property type="term" value="C:plasma membrane"/>
    <property type="evidence" value="ECO:0007669"/>
    <property type="project" value="UniProtKB-SubCell"/>
</dbReference>
<keyword evidence="2" id="KW-1003">Cell membrane</keyword>
<keyword evidence="10" id="KW-0378">Hydrolase</keyword>
<feature type="domain" description="MacB-like periplasmic core" evidence="9">
    <location>
        <begin position="22"/>
        <end position="245"/>
    </location>
</feature>
<evidence type="ECO:0000256" key="4">
    <source>
        <dbReference type="ARBA" id="ARBA00022989"/>
    </source>
</evidence>
<dbReference type="InterPro" id="IPR050250">
    <property type="entry name" value="Macrolide_Exporter_MacB"/>
</dbReference>
<dbReference type="RefSeq" id="WP_146564490.1">
    <property type="nucleotide sequence ID" value="NZ_SIHJ01000001.1"/>
</dbReference>
<evidence type="ECO:0000313" key="10">
    <source>
        <dbReference type="EMBL" id="TWT37136.1"/>
    </source>
</evidence>
<comment type="caution">
    <text evidence="10">The sequence shown here is derived from an EMBL/GenBank/DDBJ whole genome shotgun (WGS) entry which is preliminary data.</text>
</comment>
<evidence type="ECO:0000256" key="5">
    <source>
        <dbReference type="ARBA" id="ARBA00023136"/>
    </source>
</evidence>
<evidence type="ECO:0000256" key="1">
    <source>
        <dbReference type="ARBA" id="ARBA00004651"/>
    </source>
</evidence>
<proteinExistence type="inferred from homology"/>
<feature type="transmembrane region" description="Helical" evidence="7">
    <location>
        <begin position="327"/>
        <end position="352"/>
    </location>
</feature>